<dbReference type="PROSITE" id="PS51257">
    <property type="entry name" value="PROKAR_LIPOPROTEIN"/>
    <property type="match status" value="1"/>
</dbReference>
<dbReference type="EMBL" id="UGQL01000001">
    <property type="protein sequence ID" value="STZ27475.1"/>
    <property type="molecule type" value="Genomic_DNA"/>
</dbReference>
<dbReference type="Proteomes" id="UP000255024">
    <property type="component" value="Unassembled WGS sequence"/>
</dbReference>
<feature type="signal peptide" evidence="1">
    <location>
        <begin position="1"/>
        <end position="32"/>
    </location>
</feature>
<keyword evidence="1" id="KW-0732">Signal</keyword>
<gene>
    <name evidence="2" type="ORF">NCTC11179_01010</name>
</gene>
<organism evidence="2 3">
    <name type="scientific">Myroides odoratus</name>
    <name type="common">Flavobacterium odoratum</name>
    <dbReference type="NCBI Taxonomy" id="256"/>
    <lineage>
        <taxon>Bacteria</taxon>
        <taxon>Pseudomonadati</taxon>
        <taxon>Bacteroidota</taxon>
        <taxon>Flavobacteriia</taxon>
        <taxon>Flavobacteriales</taxon>
        <taxon>Flavobacteriaceae</taxon>
        <taxon>Myroides</taxon>
    </lineage>
</organism>
<feature type="chain" id="PRO_5016829430" description="Lipoprotein" evidence="1">
    <location>
        <begin position="33"/>
        <end position="224"/>
    </location>
</feature>
<proteinExistence type="predicted"/>
<sequence length="224" mass="25178">MHFVQLKIKILKKLLFTLLGASLIISCSSDDAKMKKDELTYNHNSFVLKDNISKVNLDVQTNFVPSHENAMLIKSNQRSVFLENKFIDSFGEIRTALVEYDGIDLFTISFKETSLVYYIKKIAENEFFVLNENNVKLQKIAMLYDASNNLNIKTIEIYNHRNQSNSNNLISTRGRWYSCMEERMSDPLNQVLLAGAAAAAVPSGGSSFLGYMAGVAGIGVYCAF</sequence>
<evidence type="ECO:0000313" key="3">
    <source>
        <dbReference type="Proteomes" id="UP000255024"/>
    </source>
</evidence>
<keyword evidence="3" id="KW-1185">Reference proteome</keyword>
<protein>
    <recommendedName>
        <fullName evidence="4">Lipoprotein</fullName>
    </recommendedName>
</protein>
<reference evidence="2 3" key="1">
    <citation type="submission" date="2018-06" db="EMBL/GenBank/DDBJ databases">
        <authorList>
            <consortium name="Pathogen Informatics"/>
            <person name="Doyle S."/>
        </authorList>
    </citation>
    <scope>NUCLEOTIDE SEQUENCE [LARGE SCALE GENOMIC DNA]</scope>
    <source>
        <strain evidence="2 3">NCTC11179</strain>
    </source>
</reference>
<name>A0A378RKG8_MYROD</name>
<evidence type="ECO:0000313" key="2">
    <source>
        <dbReference type="EMBL" id="STZ27475.1"/>
    </source>
</evidence>
<dbReference type="AlphaFoldDB" id="A0A378RKG8"/>
<accession>A0A378RKG8</accession>
<evidence type="ECO:0008006" key="4">
    <source>
        <dbReference type="Google" id="ProtNLM"/>
    </source>
</evidence>
<evidence type="ECO:0000256" key="1">
    <source>
        <dbReference type="SAM" id="SignalP"/>
    </source>
</evidence>